<keyword evidence="3 5" id="KW-0067">ATP-binding</keyword>
<dbReference type="SUPFAM" id="SSF52540">
    <property type="entry name" value="P-loop containing nucleoside triphosphate hydrolases"/>
    <property type="match status" value="1"/>
</dbReference>
<dbReference type="InterPro" id="IPR050153">
    <property type="entry name" value="Metal_Ion_Import_ABC"/>
</dbReference>
<dbReference type="InterPro" id="IPR003439">
    <property type="entry name" value="ABC_transporter-like_ATP-bd"/>
</dbReference>
<proteinExistence type="predicted"/>
<comment type="caution">
    <text evidence="5">The sequence shown here is derived from an EMBL/GenBank/DDBJ whole genome shotgun (WGS) entry which is preliminary data.</text>
</comment>
<evidence type="ECO:0000259" key="4">
    <source>
        <dbReference type="PROSITE" id="PS50893"/>
    </source>
</evidence>
<dbReference type="RefSeq" id="WP_122937011.1">
    <property type="nucleotide sequence ID" value="NZ_JBHSNT010000061.1"/>
</dbReference>
<dbReference type="GO" id="GO:0005524">
    <property type="term" value="F:ATP binding"/>
    <property type="evidence" value="ECO:0007669"/>
    <property type="project" value="UniProtKB-KW"/>
</dbReference>
<dbReference type="InterPro" id="IPR003593">
    <property type="entry name" value="AAA+_ATPase"/>
</dbReference>
<organism evidence="5 6">
    <name type="scientific">Agromyces tardus</name>
    <dbReference type="NCBI Taxonomy" id="2583849"/>
    <lineage>
        <taxon>Bacteria</taxon>
        <taxon>Bacillati</taxon>
        <taxon>Actinomycetota</taxon>
        <taxon>Actinomycetes</taxon>
        <taxon>Micrococcales</taxon>
        <taxon>Microbacteriaceae</taxon>
        <taxon>Agromyces</taxon>
    </lineage>
</organism>
<dbReference type="Gene3D" id="3.40.50.300">
    <property type="entry name" value="P-loop containing nucleotide triphosphate hydrolases"/>
    <property type="match status" value="1"/>
</dbReference>
<sequence length="260" mass="27486">MTRDPADGAVLELHEAAFSHPGGGGVSGIELRVAAGESVALIGPNGAGKSTLLQGILGLVPMTAGSLRIDGVANARDRGRAVGYLPQQAALDPEFPITLDQVVMQGRYRRLGWLRWPGRADRRAVADALSAVGLAHRGGARFGDLSGGQRQRGLLARALASEPRVLLLDEPFNGLDQPNRDALLETVRELKGRGVALLISTHDLELAREVCDTVVLLNGVQLSAGPVDQVLTLGNVQECFSDQGVEFDEHTLVVPGHEGH</sequence>
<dbReference type="EMBL" id="RHHB01000018">
    <property type="protein sequence ID" value="RNB48774.1"/>
    <property type="molecule type" value="Genomic_DNA"/>
</dbReference>
<keyword evidence="2" id="KW-0547">Nucleotide-binding</keyword>
<keyword evidence="6" id="KW-1185">Reference proteome</keyword>
<evidence type="ECO:0000313" key="5">
    <source>
        <dbReference type="EMBL" id="RNB48774.1"/>
    </source>
</evidence>
<protein>
    <submittedName>
        <fullName evidence="5">Metal ABC transporter ATP-binding protein</fullName>
    </submittedName>
</protein>
<dbReference type="GO" id="GO:0016887">
    <property type="term" value="F:ATP hydrolysis activity"/>
    <property type="evidence" value="ECO:0007669"/>
    <property type="project" value="InterPro"/>
</dbReference>
<dbReference type="SMART" id="SM00382">
    <property type="entry name" value="AAA"/>
    <property type="match status" value="1"/>
</dbReference>
<dbReference type="OrthoDB" id="5296765at2"/>
<accession>A0A3M8AC88</accession>
<dbReference type="Proteomes" id="UP000275048">
    <property type="component" value="Unassembled WGS sequence"/>
</dbReference>
<dbReference type="PROSITE" id="PS50893">
    <property type="entry name" value="ABC_TRANSPORTER_2"/>
    <property type="match status" value="1"/>
</dbReference>
<evidence type="ECO:0000313" key="6">
    <source>
        <dbReference type="Proteomes" id="UP000275048"/>
    </source>
</evidence>
<reference evidence="5 6" key="1">
    <citation type="submission" date="2018-10" db="EMBL/GenBank/DDBJ databases">
        <title>Isolation, diversity and antibacterial activity of antinobacteria from the wheat rhizosphere soil.</title>
        <authorList>
            <person name="Sun T."/>
        </authorList>
    </citation>
    <scope>NUCLEOTIDE SEQUENCE [LARGE SCALE GENOMIC DNA]</scope>
    <source>
        <strain evidence="5 6">SJ-23</strain>
    </source>
</reference>
<name>A0A3M8AC88_9MICO</name>
<evidence type="ECO:0000256" key="3">
    <source>
        <dbReference type="ARBA" id="ARBA00022840"/>
    </source>
</evidence>
<dbReference type="PANTHER" id="PTHR42734">
    <property type="entry name" value="METAL TRANSPORT SYSTEM ATP-BINDING PROTEIN TM_0124-RELATED"/>
    <property type="match status" value="1"/>
</dbReference>
<feature type="domain" description="ABC transporter" evidence="4">
    <location>
        <begin position="11"/>
        <end position="243"/>
    </location>
</feature>
<dbReference type="Pfam" id="PF00005">
    <property type="entry name" value="ABC_tran"/>
    <property type="match status" value="1"/>
</dbReference>
<dbReference type="AlphaFoldDB" id="A0A3M8AC88"/>
<keyword evidence="1" id="KW-0813">Transport</keyword>
<evidence type="ECO:0000256" key="1">
    <source>
        <dbReference type="ARBA" id="ARBA00022448"/>
    </source>
</evidence>
<evidence type="ECO:0000256" key="2">
    <source>
        <dbReference type="ARBA" id="ARBA00022741"/>
    </source>
</evidence>
<gene>
    <name evidence="5" type="ORF">EDM22_10535</name>
</gene>
<dbReference type="InterPro" id="IPR027417">
    <property type="entry name" value="P-loop_NTPase"/>
</dbReference>
<dbReference type="CDD" id="cd03235">
    <property type="entry name" value="ABC_Metallic_Cations"/>
    <property type="match status" value="1"/>
</dbReference>